<dbReference type="Pfam" id="PF18135">
    <property type="entry name" value="Type_ISP_C"/>
    <property type="match status" value="1"/>
</dbReference>
<evidence type="ECO:0000313" key="9">
    <source>
        <dbReference type="Proteomes" id="UP000220527"/>
    </source>
</evidence>
<keyword evidence="9" id="KW-1185">Reference proteome</keyword>
<gene>
    <name evidence="8" type="ORF">CJ255_10260</name>
</gene>
<dbReference type="RefSeq" id="WP_097644012.1">
    <property type="nucleotide sequence ID" value="NZ_NQWI01000039.1"/>
</dbReference>
<feature type="domain" description="Type ISP restriction-modification enzyme LLaBIII C-terminal specificity" evidence="7">
    <location>
        <begin position="695"/>
        <end position="1037"/>
    </location>
</feature>
<sequence length="1112" mass="123486">MTTPQTSSFHQALMAYAAELTALYGLLPKAHPEDQLKGPISRVIAAAGAALSIAPVQVLSEVQVADVGGRPDLGVVLDGLLVGYVELKAPGKGAEPTRFKGDDRAQWEKFKNLPNLIYCDGNEWALYANGAPVGGLVRMSGAVTSAGAAAVTMRDAVQLLELLRTFLRWEPVAPTTPRALAELLAPLCRLLREDVRVALQKGDSALANLAKDWRVFFFPEADDQQFADAYAQTFSYALLLARVSGAQELTTSNAVSALRPGHRLLSDTLRMLADADARAELEVPVRLLERVVAAVDPRLFRPQSGDPWLYFYEDFLAAYDPKMRKDRGVYYTPLEVVRCQVRLVAQLLAERFAKPFAFVDEGVVTLDPATGTGTYLLAALQYGLDQIVAVKGRGKRASAATTAAEQMHAFELLVGPYAVAHLRLTQQILAEGGTLPADGIHVYLTDTLESPHAKPKDYLPLPYKQFGIEQQRAQTIKRDTPVLVCLGNPPYDRQVIDAATVGQRRKGGWVRFGDPSQDESVQPLLHDFLAPLEAAGTTLHAKSLYNDYVYFWRWALWKVCEQQTSGGIISFITASSYLRGPGFAGMRELLRRSFDEIWIIDLEGDHRGARKTENVFAIQTPVAIAVGLRTPQTTEDTPANVYYTCITGSRKEKLAALEAVNRFGDIPWRSCHNAWQAPFLPTFPTNYWSWPCLTDLFPWQTNGMQFKRSWPIGETPELLQRRWREFLALPPQQRGEALRETDARTVSRVVKSPALPDIELPALANLPADSPSQPIVRYAYRSFDRQWMIRDHRLCDRPRPALQAVYGKHQVYLTSLLTDVLGKGPGAVVTYLLPDLHHFRNRGGKDVIPLWRDAAATEANLPAGLLAVLEAAYGQPVSPERFLAYTYGILANPDYVERFWEELTIPGPRLPITKDGKLFNAMADLGAELIWLHTFGERYVPPGRSAGRVPYGTAQIEVAVPQSKEEYPTTYAYEPTKQELRVGKGRFSRVAPELWAFQVSGMPVLASWLSYRMRKRSGKRSSLLDELRPECWSFDDELLDLLWVLEHTLARLPLATALSEQICAGATFEASELPKPSARERQGPTPPSIATNHALPGMEDALAAEHDEVDDD</sequence>
<dbReference type="GO" id="GO:0032259">
    <property type="term" value="P:methylation"/>
    <property type="evidence" value="ECO:0007669"/>
    <property type="project" value="UniProtKB-KW"/>
</dbReference>
<accession>A0A2A6RJS7</accession>
<dbReference type="PANTHER" id="PTHR33841">
    <property type="entry name" value="DNA METHYLTRANSFERASE YEEA-RELATED"/>
    <property type="match status" value="1"/>
</dbReference>
<comment type="caution">
    <text evidence="8">The sequence shown here is derived from an EMBL/GenBank/DDBJ whole genome shotgun (WGS) entry which is preliminary data.</text>
</comment>
<keyword evidence="3 8" id="KW-0808">Transferase</keyword>
<dbReference type="PRINTS" id="PR00507">
    <property type="entry name" value="N12N6MTFRASE"/>
</dbReference>
<dbReference type="Proteomes" id="UP000220527">
    <property type="component" value="Unassembled WGS sequence"/>
</dbReference>
<dbReference type="GO" id="GO:0003677">
    <property type="term" value="F:DNA binding"/>
    <property type="evidence" value="ECO:0007669"/>
    <property type="project" value="InterPro"/>
</dbReference>
<evidence type="ECO:0000259" key="7">
    <source>
        <dbReference type="Pfam" id="PF18135"/>
    </source>
</evidence>
<evidence type="ECO:0000256" key="1">
    <source>
        <dbReference type="ARBA" id="ARBA00011900"/>
    </source>
</evidence>
<dbReference type="Gene3D" id="3.40.50.150">
    <property type="entry name" value="Vaccinia Virus protein VP39"/>
    <property type="match status" value="1"/>
</dbReference>
<feature type="region of interest" description="Disordered" evidence="5">
    <location>
        <begin position="1071"/>
        <end position="1112"/>
    </location>
</feature>
<comment type="catalytic activity">
    <reaction evidence="4">
        <text>a 2'-deoxyadenosine in DNA + S-adenosyl-L-methionine = an N(6)-methyl-2'-deoxyadenosine in DNA + S-adenosyl-L-homocysteine + H(+)</text>
        <dbReference type="Rhea" id="RHEA:15197"/>
        <dbReference type="Rhea" id="RHEA-COMP:12418"/>
        <dbReference type="Rhea" id="RHEA-COMP:12419"/>
        <dbReference type="ChEBI" id="CHEBI:15378"/>
        <dbReference type="ChEBI" id="CHEBI:57856"/>
        <dbReference type="ChEBI" id="CHEBI:59789"/>
        <dbReference type="ChEBI" id="CHEBI:90615"/>
        <dbReference type="ChEBI" id="CHEBI:90616"/>
        <dbReference type="EC" id="2.1.1.72"/>
    </reaction>
</comment>
<dbReference type="Pfam" id="PF02384">
    <property type="entry name" value="N6_Mtase"/>
    <property type="match status" value="1"/>
</dbReference>
<dbReference type="SUPFAM" id="SSF53335">
    <property type="entry name" value="S-adenosyl-L-methionine-dependent methyltransferases"/>
    <property type="match status" value="1"/>
</dbReference>
<feature type="domain" description="DNA methylase adenine-specific" evidence="6">
    <location>
        <begin position="311"/>
        <end position="494"/>
    </location>
</feature>
<dbReference type="InterPro" id="IPR041635">
    <property type="entry name" value="Type_ISP_LLaBIII_C"/>
</dbReference>
<dbReference type="InterPro" id="IPR029063">
    <property type="entry name" value="SAM-dependent_MTases_sf"/>
</dbReference>
<evidence type="ECO:0000256" key="5">
    <source>
        <dbReference type="SAM" id="MobiDB-lite"/>
    </source>
</evidence>
<dbReference type="InterPro" id="IPR050953">
    <property type="entry name" value="N4_N6_ade-DNA_methylase"/>
</dbReference>
<evidence type="ECO:0000256" key="4">
    <source>
        <dbReference type="ARBA" id="ARBA00047942"/>
    </source>
</evidence>
<protein>
    <recommendedName>
        <fullName evidence="1">site-specific DNA-methyltransferase (adenine-specific)</fullName>
        <ecNumber evidence="1">2.1.1.72</ecNumber>
    </recommendedName>
</protein>
<organism evidence="8 9">
    <name type="scientific">Candidatus Viridilinea mediisalina</name>
    <dbReference type="NCBI Taxonomy" id="2024553"/>
    <lineage>
        <taxon>Bacteria</taxon>
        <taxon>Bacillati</taxon>
        <taxon>Chloroflexota</taxon>
        <taxon>Chloroflexia</taxon>
        <taxon>Chloroflexales</taxon>
        <taxon>Chloroflexineae</taxon>
        <taxon>Oscillochloridaceae</taxon>
        <taxon>Candidatus Viridilinea</taxon>
    </lineage>
</organism>
<dbReference type="EC" id="2.1.1.72" evidence="1"/>
<dbReference type="REBASE" id="279010">
    <property type="entry name" value="Cba153FORF10260P"/>
</dbReference>
<proteinExistence type="predicted"/>
<dbReference type="AlphaFoldDB" id="A0A2A6RJS7"/>
<name>A0A2A6RJS7_9CHLR</name>
<reference evidence="9" key="1">
    <citation type="submission" date="2017-08" db="EMBL/GenBank/DDBJ databases">
        <authorList>
            <person name="Grouzdev D.S."/>
            <person name="Gaisin V.A."/>
            <person name="Rysina M.S."/>
            <person name="Gorlenko V.M."/>
        </authorList>
    </citation>
    <scope>NUCLEOTIDE SEQUENCE [LARGE SCALE GENOMIC DNA]</scope>
    <source>
        <strain evidence="9">Kir15-3F</strain>
    </source>
</reference>
<dbReference type="PANTHER" id="PTHR33841:SF1">
    <property type="entry name" value="DNA METHYLTRANSFERASE A"/>
    <property type="match status" value="1"/>
</dbReference>
<dbReference type="GO" id="GO:0008170">
    <property type="term" value="F:N-methyltransferase activity"/>
    <property type="evidence" value="ECO:0007669"/>
    <property type="project" value="InterPro"/>
</dbReference>
<dbReference type="InterPro" id="IPR003356">
    <property type="entry name" value="DNA_methylase_A-5"/>
</dbReference>
<keyword evidence="2 8" id="KW-0489">Methyltransferase</keyword>
<dbReference type="EMBL" id="NQWI01000039">
    <property type="protein sequence ID" value="PDW03146.1"/>
    <property type="molecule type" value="Genomic_DNA"/>
</dbReference>
<dbReference type="GO" id="GO:0009007">
    <property type="term" value="F:site-specific DNA-methyltransferase (adenine-specific) activity"/>
    <property type="evidence" value="ECO:0007669"/>
    <property type="project" value="UniProtKB-EC"/>
</dbReference>
<evidence type="ECO:0000256" key="2">
    <source>
        <dbReference type="ARBA" id="ARBA00022603"/>
    </source>
</evidence>
<evidence type="ECO:0000313" key="8">
    <source>
        <dbReference type="EMBL" id="PDW03146.1"/>
    </source>
</evidence>
<evidence type="ECO:0000256" key="3">
    <source>
        <dbReference type="ARBA" id="ARBA00022679"/>
    </source>
</evidence>
<evidence type="ECO:0000259" key="6">
    <source>
        <dbReference type="Pfam" id="PF02384"/>
    </source>
</evidence>
<dbReference type="OrthoDB" id="9758243at2"/>